<accession>A0A432YT62</accession>
<dbReference type="RefSeq" id="WP_126783182.1">
    <property type="nucleotide sequence ID" value="NZ_PIQC01000010.1"/>
</dbReference>
<feature type="repeat" description="TPR" evidence="10">
    <location>
        <begin position="84"/>
        <end position="117"/>
    </location>
</feature>
<proteinExistence type="predicted"/>
<dbReference type="Proteomes" id="UP000288058">
    <property type="component" value="Unassembled WGS sequence"/>
</dbReference>
<evidence type="ECO:0000256" key="4">
    <source>
        <dbReference type="ARBA" id="ARBA00022475"/>
    </source>
</evidence>
<keyword evidence="8 11" id="KW-0472">Membrane</keyword>
<evidence type="ECO:0000256" key="2">
    <source>
        <dbReference type="ARBA" id="ARBA00004429"/>
    </source>
</evidence>
<protein>
    <recommendedName>
        <fullName evidence="12">HemY N-terminal domain-containing protein</fullName>
    </recommendedName>
</protein>
<dbReference type="PROSITE" id="PS50293">
    <property type="entry name" value="TPR_REGION"/>
    <property type="match status" value="1"/>
</dbReference>
<keyword evidence="7 11" id="KW-1133">Transmembrane helix</keyword>
<organism evidence="13 14">
    <name type="scientific">Idiomarina ramblicola</name>
    <dbReference type="NCBI Taxonomy" id="263724"/>
    <lineage>
        <taxon>Bacteria</taxon>
        <taxon>Pseudomonadati</taxon>
        <taxon>Pseudomonadota</taxon>
        <taxon>Gammaproteobacteria</taxon>
        <taxon>Alteromonadales</taxon>
        <taxon>Idiomarinaceae</taxon>
        <taxon>Idiomarina</taxon>
    </lineage>
</organism>
<evidence type="ECO:0000256" key="11">
    <source>
        <dbReference type="SAM" id="Phobius"/>
    </source>
</evidence>
<dbReference type="Gene3D" id="1.25.40.10">
    <property type="entry name" value="Tetratricopeptide repeat domain"/>
    <property type="match status" value="1"/>
</dbReference>
<evidence type="ECO:0000313" key="13">
    <source>
        <dbReference type="EMBL" id="RUO64766.1"/>
    </source>
</evidence>
<evidence type="ECO:0000313" key="14">
    <source>
        <dbReference type="Proteomes" id="UP000288058"/>
    </source>
</evidence>
<keyword evidence="10" id="KW-0802">TPR repeat</keyword>
<evidence type="ECO:0000256" key="9">
    <source>
        <dbReference type="ARBA" id="ARBA00023244"/>
    </source>
</evidence>
<comment type="function">
    <text evidence="1">Involved in a late step of protoheme IX synthesis.</text>
</comment>
<dbReference type="UniPathway" id="UPA00252"/>
<evidence type="ECO:0000256" key="5">
    <source>
        <dbReference type="ARBA" id="ARBA00022519"/>
    </source>
</evidence>
<evidence type="ECO:0000256" key="3">
    <source>
        <dbReference type="ARBA" id="ARBA00004744"/>
    </source>
</evidence>
<dbReference type="GO" id="GO:0042168">
    <property type="term" value="P:heme metabolic process"/>
    <property type="evidence" value="ECO:0007669"/>
    <property type="project" value="InterPro"/>
</dbReference>
<comment type="subcellular location">
    <subcellularLocation>
        <location evidence="2">Cell inner membrane</location>
        <topology evidence="2">Multi-pass membrane protein</topology>
    </subcellularLocation>
</comment>
<evidence type="ECO:0000259" key="12">
    <source>
        <dbReference type="Pfam" id="PF07219"/>
    </source>
</evidence>
<dbReference type="InterPro" id="IPR019734">
    <property type="entry name" value="TPR_rpt"/>
</dbReference>
<dbReference type="InterPro" id="IPR011990">
    <property type="entry name" value="TPR-like_helical_dom_sf"/>
</dbReference>
<dbReference type="SUPFAM" id="SSF81901">
    <property type="entry name" value="HCP-like"/>
    <property type="match status" value="1"/>
</dbReference>
<keyword evidence="6 11" id="KW-0812">Transmembrane</keyword>
<dbReference type="PROSITE" id="PS50005">
    <property type="entry name" value="TPR"/>
    <property type="match status" value="1"/>
</dbReference>
<keyword evidence="14" id="KW-1185">Reference proteome</keyword>
<evidence type="ECO:0000256" key="10">
    <source>
        <dbReference type="PROSITE-ProRule" id="PRU00339"/>
    </source>
</evidence>
<keyword evidence="4" id="KW-1003">Cell membrane</keyword>
<dbReference type="NCBIfam" id="TIGR00540">
    <property type="entry name" value="TPR_hemY_coli"/>
    <property type="match status" value="1"/>
</dbReference>
<comment type="pathway">
    <text evidence="3">Porphyrin-containing compound metabolism; protoheme biosynthesis.</text>
</comment>
<comment type="caution">
    <text evidence="13">The sequence shown here is derived from an EMBL/GenBank/DDBJ whole genome shotgun (WGS) entry which is preliminary data.</text>
</comment>
<dbReference type="GO" id="GO:0006779">
    <property type="term" value="P:porphyrin-containing compound biosynthetic process"/>
    <property type="evidence" value="ECO:0007669"/>
    <property type="project" value="UniProtKB-KW"/>
</dbReference>
<dbReference type="AlphaFoldDB" id="A0A432YT62"/>
<dbReference type="OrthoDB" id="7067577at2"/>
<evidence type="ECO:0000256" key="6">
    <source>
        <dbReference type="ARBA" id="ARBA00022692"/>
    </source>
</evidence>
<dbReference type="Pfam" id="PF07219">
    <property type="entry name" value="HemY_N"/>
    <property type="match status" value="1"/>
</dbReference>
<evidence type="ECO:0000256" key="1">
    <source>
        <dbReference type="ARBA" id="ARBA00002962"/>
    </source>
</evidence>
<reference evidence="14" key="1">
    <citation type="journal article" date="2018" name="Front. Microbiol.">
        <title>Genome-Based Analysis Reveals the Taxonomy and Diversity of the Family Idiomarinaceae.</title>
        <authorList>
            <person name="Liu Y."/>
            <person name="Lai Q."/>
            <person name="Shao Z."/>
        </authorList>
    </citation>
    <scope>NUCLEOTIDE SEQUENCE [LARGE SCALE GENOMIC DNA]</scope>
    <source>
        <strain evidence="14">R22</strain>
    </source>
</reference>
<feature type="domain" description="HemY N-terminal" evidence="12">
    <location>
        <begin position="26"/>
        <end position="123"/>
    </location>
</feature>
<dbReference type="GO" id="GO:0005886">
    <property type="term" value="C:plasma membrane"/>
    <property type="evidence" value="ECO:0007669"/>
    <property type="project" value="UniProtKB-SubCell"/>
</dbReference>
<dbReference type="InterPro" id="IPR010817">
    <property type="entry name" value="HemY_N"/>
</dbReference>
<feature type="transmembrane region" description="Helical" evidence="11">
    <location>
        <begin position="41"/>
        <end position="62"/>
    </location>
</feature>
<dbReference type="EMBL" id="PIQC01000010">
    <property type="protein sequence ID" value="RUO64766.1"/>
    <property type="molecule type" value="Genomic_DNA"/>
</dbReference>
<sequence length="387" mass="43260">MKWIIALVVIIILGAIVGPLASGNAGYVLVQFAGVAIETTVVGLFVVTIVAVALLAVIVSLLRRLLSKTRQGRKWLANRSERKAQTIFQQGIRELLNDEPSKATESFSKAYKKSPDNNVAALTTLASCLNKDAGKATYWQEEAGKFYENADTLLQLVVIEQQLKTDPAKADNKMRSLLQSKSHSAHVLKLAYRVFKASGDWQQLKDLLPELRQVTDLAPAEFERLEYQVYFERFVAEGRRSNEILYNEWRSLPSKQRTDATIRLSYAAALKHLGDHEISARVILKGLKRGDLQPAAVNSLHLFNAKSEKLLEFVQAQLKQDPENRDYLYALAQIAMDNQDFSLAQRALKKLAEIEPSSHVYRLLGDAYHALGDSQLAANAYKEALAH</sequence>
<dbReference type="InterPro" id="IPR005254">
    <property type="entry name" value="Heme_biosyn_assoc_TPR_pro"/>
</dbReference>
<evidence type="ECO:0000256" key="7">
    <source>
        <dbReference type="ARBA" id="ARBA00022989"/>
    </source>
</evidence>
<keyword evidence="9" id="KW-0627">Porphyrin biosynthesis</keyword>
<gene>
    <name evidence="13" type="ORF">CWI78_12765</name>
</gene>
<keyword evidence="5" id="KW-0997">Cell inner membrane</keyword>
<evidence type="ECO:0000256" key="8">
    <source>
        <dbReference type="ARBA" id="ARBA00023136"/>
    </source>
</evidence>
<name>A0A432YT62_9GAMM</name>